<evidence type="ECO:0008006" key="4">
    <source>
        <dbReference type="Google" id="ProtNLM"/>
    </source>
</evidence>
<comment type="caution">
    <text evidence="2">The sequence shown here is derived from an EMBL/GenBank/DDBJ whole genome shotgun (WGS) entry which is preliminary data.</text>
</comment>
<dbReference type="EMBL" id="WEGJ01000021">
    <property type="protein sequence ID" value="MQY14487.1"/>
    <property type="molecule type" value="Genomic_DNA"/>
</dbReference>
<dbReference type="AlphaFoldDB" id="A0A7K0CLX9"/>
<dbReference type="OrthoDB" id="4322473at2"/>
<feature type="chain" id="PRO_5029685213" description="Peptidase inhibitor family I36" evidence="1">
    <location>
        <begin position="32"/>
        <end position="118"/>
    </location>
</feature>
<feature type="signal peptide" evidence="1">
    <location>
        <begin position="1"/>
        <end position="31"/>
    </location>
</feature>
<accession>A0A7K0CLX9</accession>
<reference evidence="2 3" key="1">
    <citation type="submission" date="2019-10" db="EMBL/GenBank/DDBJ databases">
        <title>Streptomyces smaragdinus sp. nov. and Streptomyces fabii sp. nov., isolated from the gut of fungus growing-termite Macrotermes natalensis.</title>
        <authorList>
            <person name="Schwitalla J."/>
            <person name="Benndorf R."/>
            <person name="Martin K."/>
            <person name="De Beer W."/>
            <person name="Kaster A.-K."/>
            <person name="Vollmers J."/>
            <person name="Poulsen M."/>
            <person name="Beemelmanns C."/>
        </authorList>
    </citation>
    <scope>NUCLEOTIDE SEQUENCE [LARGE SCALE GENOMIC DNA]</scope>
    <source>
        <strain evidence="2 3">RB5</strain>
    </source>
</reference>
<evidence type="ECO:0000256" key="1">
    <source>
        <dbReference type="SAM" id="SignalP"/>
    </source>
</evidence>
<dbReference type="Proteomes" id="UP000466345">
    <property type="component" value="Unassembled WGS sequence"/>
</dbReference>
<keyword evidence="1" id="KW-0732">Signal</keyword>
<evidence type="ECO:0000313" key="2">
    <source>
        <dbReference type="EMBL" id="MQY14487.1"/>
    </source>
</evidence>
<proteinExistence type="predicted"/>
<gene>
    <name evidence="2" type="ORF">SRB5_46540</name>
</gene>
<evidence type="ECO:0000313" key="3">
    <source>
        <dbReference type="Proteomes" id="UP000466345"/>
    </source>
</evidence>
<keyword evidence="3" id="KW-1185">Reference proteome</keyword>
<sequence length="118" mass="12010">MRIRKTGRVVAGAAVASVALLMGALSAPASAATTAAGCGDPGALCVWEGAFSGRTAVFTDLGDECVTLPFGVLADLNYTDRSVSFYPSTDCTGTALVAPSLDLHSWVSHGAMHSFRAS</sequence>
<protein>
    <recommendedName>
        <fullName evidence="4">Peptidase inhibitor family I36</fullName>
    </recommendedName>
</protein>
<dbReference type="RefSeq" id="WP_153455201.1">
    <property type="nucleotide sequence ID" value="NZ_WEGJ01000021.1"/>
</dbReference>
<name>A0A7K0CLX9_9ACTN</name>
<organism evidence="2 3">
    <name type="scientific">Streptomyces smaragdinus</name>
    <dbReference type="NCBI Taxonomy" id="2585196"/>
    <lineage>
        <taxon>Bacteria</taxon>
        <taxon>Bacillati</taxon>
        <taxon>Actinomycetota</taxon>
        <taxon>Actinomycetes</taxon>
        <taxon>Kitasatosporales</taxon>
        <taxon>Streptomycetaceae</taxon>
        <taxon>Streptomyces</taxon>
    </lineage>
</organism>